<keyword evidence="2" id="KW-1185">Reference proteome</keyword>
<evidence type="ECO:0000313" key="1">
    <source>
        <dbReference type="EMBL" id="CAI9180893.1"/>
    </source>
</evidence>
<dbReference type="Proteomes" id="UP001176941">
    <property type="component" value="Chromosome X"/>
</dbReference>
<organism evidence="1 2">
    <name type="scientific">Rangifer tarandus platyrhynchus</name>
    <name type="common">Svalbard reindeer</name>
    <dbReference type="NCBI Taxonomy" id="3082113"/>
    <lineage>
        <taxon>Eukaryota</taxon>
        <taxon>Metazoa</taxon>
        <taxon>Chordata</taxon>
        <taxon>Craniata</taxon>
        <taxon>Vertebrata</taxon>
        <taxon>Euteleostomi</taxon>
        <taxon>Mammalia</taxon>
        <taxon>Eutheria</taxon>
        <taxon>Laurasiatheria</taxon>
        <taxon>Artiodactyla</taxon>
        <taxon>Ruminantia</taxon>
        <taxon>Pecora</taxon>
        <taxon>Cervidae</taxon>
        <taxon>Odocoileinae</taxon>
        <taxon>Rangifer</taxon>
    </lineage>
</organism>
<name>A0ABN9A3R9_RANTA</name>
<dbReference type="EMBL" id="OX460343">
    <property type="protein sequence ID" value="CAI9180893.1"/>
    <property type="molecule type" value="Genomic_DNA"/>
</dbReference>
<proteinExistence type="predicted"/>
<evidence type="ECO:0000313" key="2">
    <source>
        <dbReference type="Proteomes" id="UP001176941"/>
    </source>
</evidence>
<protein>
    <submittedName>
        <fullName evidence="1">Uncharacterized protein</fullName>
    </submittedName>
</protein>
<sequence>MPIDRVQESELHLTPHWLPRLCAADPASQLLLFASNGPEQEAARGGRPLASLIGLAARLIMLFCLNPQRLKEAAAAGSAQRVGGGGRF</sequence>
<reference evidence="1" key="1">
    <citation type="submission" date="2023-04" db="EMBL/GenBank/DDBJ databases">
        <authorList>
            <consortium name="ELIXIR-Norway"/>
        </authorList>
    </citation>
    <scope>NUCLEOTIDE SEQUENCE [LARGE SCALE GENOMIC DNA]</scope>
</reference>
<accession>A0ABN9A3R9</accession>
<gene>
    <name evidence="1" type="ORF">MRATA1EN1_LOCUS29855</name>
</gene>